<dbReference type="PANTHER" id="PTHR27003">
    <property type="entry name" value="OS07G0166700 PROTEIN"/>
    <property type="match status" value="1"/>
</dbReference>
<evidence type="ECO:0000256" key="3">
    <source>
        <dbReference type="ARBA" id="ARBA00022741"/>
    </source>
</evidence>
<evidence type="ECO:0000313" key="11">
    <source>
        <dbReference type="Proteomes" id="UP000215914"/>
    </source>
</evidence>
<keyword evidence="4" id="KW-0418">Kinase</keyword>
<evidence type="ECO:0000256" key="5">
    <source>
        <dbReference type="ARBA" id="ARBA00022840"/>
    </source>
</evidence>
<dbReference type="Gene3D" id="1.10.510.10">
    <property type="entry name" value="Transferase(Phosphotransferase) domain 1"/>
    <property type="match status" value="1"/>
</dbReference>
<evidence type="ECO:0000256" key="4">
    <source>
        <dbReference type="ARBA" id="ARBA00022777"/>
    </source>
</evidence>
<dbReference type="InterPro" id="IPR000719">
    <property type="entry name" value="Prot_kinase_dom"/>
</dbReference>
<dbReference type="PANTHER" id="PTHR27003:SF471">
    <property type="entry name" value="VASCULAR ENDOTHELIAL GROWTH FACTOR RECEPTOR 2 (VEGFR2)-RELATED"/>
    <property type="match status" value="1"/>
</dbReference>
<dbReference type="EMBL" id="CM007890">
    <property type="protein sequence ID" value="OTG38477.1"/>
    <property type="molecule type" value="Genomic_DNA"/>
</dbReference>
<keyword evidence="5 6" id="KW-0067">ATP-binding</keyword>
<dbReference type="SUPFAM" id="SSF56112">
    <property type="entry name" value="Protein kinase-like (PK-like)"/>
    <property type="match status" value="1"/>
</dbReference>
<protein>
    <recommendedName>
        <fullName evidence="8">Protein kinase domain-containing protein</fullName>
    </recommendedName>
</protein>
<keyword evidence="11" id="KW-1185">Reference proteome</keyword>
<evidence type="ECO:0000259" key="8">
    <source>
        <dbReference type="PROSITE" id="PS50011"/>
    </source>
</evidence>
<organism evidence="10 11">
    <name type="scientific">Helianthus annuus</name>
    <name type="common">Common sunflower</name>
    <dbReference type="NCBI Taxonomy" id="4232"/>
    <lineage>
        <taxon>Eukaryota</taxon>
        <taxon>Viridiplantae</taxon>
        <taxon>Streptophyta</taxon>
        <taxon>Embryophyta</taxon>
        <taxon>Tracheophyta</taxon>
        <taxon>Spermatophyta</taxon>
        <taxon>Magnoliopsida</taxon>
        <taxon>eudicotyledons</taxon>
        <taxon>Gunneridae</taxon>
        <taxon>Pentapetalae</taxon>
        <taxon>asterids</taxon>
        <taxon>campanulids</taxon>
        <taxon>Asterales</taxon>
        <taxon>Asteraceae</taxon>
        <taxon>Asteroideae</taxon>
        <taxon>Heliantheae alliance</taxon>
        <taxon>Heliantheae</taxon>
        <taxon>Helianthus</taxon>
    </lineage>
</organism>
<dbReference type="GO" id="GO:0004674">
    <property type="term" value="F:protein serine/threonine kinase activity"/>
    <property type="evidence" value="ECO:0007669"/>
    <property type="project" value="UniProtKB-KW"/>
</dbReference>
<feature type="binding site" evidence="6">
    <location>
        <position position="49"/>
    </location>
    <ligand>
        <name>ATP</name>
        <dbReference type="ChEBI" id="CHEBI:30616"/>
    </ligand>
</feature>
<keyword evidence="1 7" id="KW-0723">Serine/threonine-protein kinase</keyword>
<dbReference type="AlphaFoldDB" id="A0A251VS97"/>
<dbReference type="Gramene" id="mRNA:HanXRQr2_Chr01g0044201">
    <property type="protein sequence ID" value="CDS:HanXRQr2_Chr01g0044201.1"/>
    <property type="gene ID" value="HanXRQr2_Chr01g0044201"/>
</dbReference>
<dbReference type="GO" id="GO:0004714">
    <property type="term" value="F:transmembrane receptor protein tyrosine kinase activity"/>
    <property type="evidence" value="ECO:0007669"/>
    <property type="project" value="InterPro"/>
</dbReference>
<dbReference type="InterPro" id="IPR011009">
    <property type="entry name" value="Kinase-like_dom_sf"/>
</dbReference>
<dbReference type="SMART" id="SM00220">
    <property type="entry name" value="S_TKc"/>
    <property type="match status" value="1"/>
</dbReference>
<evidence type="ECO:0000256" key="2">
    <source>
        <dbReference type="ARBA" id="ARBA00022679"/>
    </source>
</evidence>
<accession>A0A251VS97</accession>
<dbReference type="PROSITE" id="PS00108">
    <property type="entry name" value="PROTEIN_KINASE_ST"/>
    <property type="match status" value="1"/>
</dbReference>
<evidence type="ECO:0000256" key="1">
    <source>
        <dbReference type="ARBA" id="ARBA00022527"/>
    </source>
</evidence>
<reference evidence="9 11" key="1">
    <citation type="journal article" date="2017" name="Nature">
        <title>The sunflower genome provides insights into oil metabolism, flowering and Asterid evolution.</title>
        <authorList>
            <person name="Badouin H."/>
            <person name="Gouzy J."/>
            <person name="Grassa C.J."/>
            <person name="Murat F."/>
            <person name="Staton S.E."/>
            <person name="Cottret L."/>
            <person name="Lelandais-Briere C."/>
            <person name="Owens G.L."/>
            <person name="Carrere S."/>
            <person name="Mayjonade B."/>
            <person name="Legrand L."/>
            <person name="Gill N."/>
            <person name="Kane N.C."/>
            <person name="Bowers J.E."/>
            <person name="Hubner S."/>
            <person name="Bellec A."/>
            <person name="Berard A."/>
            <person name="Berges H."/>
            <person name="Blanchet N."/>
            <person name="Boniface M.C."/>
            <person name="Brunel D."/>
            <person name="Catrice O."/>
            <person name="Chaidir N."/>
            <person name="Claudel C."/>
            <person name="Donnadieu C."/>
            <person name="Faraut T."/>
            <person name="Fievet G."/>
            <person name="Helmstetter N."/>
            <person name="King M."/>
            <person name="Knapp S.J."/>
            <person name="Lai Z."/>
            <person name="Le Paslier M.C."/>
            <person name="Lippi Y."/>
            <person name="Lorenzon L."/>
            <person name="Mandel J.R."/>
            <person name="Marage G."/>
            <person name="Marchand G."/>
            <person name="Marquand E."/>
            <person name="Bret-Mestries E."/>
            <person name="Morien E."/>
            <person name="Nambeesan S."/>
            <person name="Nguyen T."/>
            <person name="Pegot-Espagnet P."/>
            <person name="Pouilly N."/>
            <person name="Raftis F."/>
            <person name="Sallet E."/>
            <person name="Schiex T."/>
            <person name="Thomas J."/>
            <person name="Vandecasteele C."/>
            <person name="Vares D."/>
            <person name="Vear F."/>
            <person name="Vautrin S."/>
            <person name="Crespi M."/>
            <person name="Mangin B."/>
            <person name="Burke J.M."/>
            <person name="Salse J."/>
            <person name="Munos S."/>
            <person name="Vincourt P."/>
            <person name="Rieseberg L.H."/>
            <person name="Langlade N.B."/>
        </authorList>
    </citation>
    <scope>NUCLEOTIDE SEQUENCE [LARGE SCALE GENOMIC DNA]</scope>
    <source>
        <strain evidence="11">cv. SF193</strain>
        <tissue evidence="9">Leaves</tissue>
    </source>
</reference>
<keyword evidence="2 9" id="KW-0808">Transferase</keyword>
<dbReference type="PROSITE" id="PS50011">
    <property type="entry name" value="PROTEIN_KINASE_DOM"/>
    <property type="match status" value="1"/>
</dbReference>
<reference evidence="9" key="3">
    <citation type="submission" date="2020-06" db="EMBL/GenBank/DDBJ databases">
        <title>Helianthus annuus Genome sequencing and assembly Release 2.</title>
        <authorList>
            <person name="Gouzy J."/>
            <person name="Langlade N."/>
            <person name="Munos S."/>
        </authorList>
    </citation>
    <scope>NUCLEOTIDE SEQUENCE</scope>
    <source>
        <tissue evidence="9">Leaves</tissue>
    </source>
</reference>
<feature type="domain" description="Protein kinase" evidence="8">
    <location>
        <begin position="18"/>
        <end position="313"/>
    </location>
</feature>
<gene>
    <name evidence="10" type="ORF">HannXRQ_Chr01g0030141</name>
    <name evidence="9" type="ORF">HanXRQr2_Chr01g0044201</name>
</gene>
<dbReference type="Proteomes" id="UP000215914">
    <property type="component" value="Chromosome 1"/>
</dbReference>
<dbReference type="InterPro" id="IPR001245">
    <property type="entry name" value="Ser-Thr/Tyr_kinase_cat_dom"/>
</dbReference>
<dbReference type="InterPro" id="IPR017441">
    <property type="entry name" value="Protein_kinase_ATP_BS"/>
</dbReference>
<dbReference type="Pfam" id="PF07714">
    <property type="entry name" value="PK_Tyr_Ser-Thr"/>
    <property type="match status" value="1"/>
</dbReference>
<evidence type="ECO:0000313" key="9">
    <source>
        <dbReference type="EMBL" id="KAF5823986.1"/>
    </source>
</evidence>
<dbReference type="InterPro" id="IPR008271">
    <property type="entry name" value="Ser/Thr_kinase_AS"/>
</dbReference>
<sequence length="323" mass="36508">MDIIRISLEDIKYATDNFSDEKCIGRGAFGKLFKGQLRHANGHKIIAAKRLNTMNGEGVRDFFLELKILLKFTHRNVIGLEGYCDEMGEKIIVYEYAPNSSLDNLLNDASLTWKKRLEIGIDVASGLDFLHGGVLRREMVLHRDMKSSNILLDRNWKAKIANFGLSLISPNIQDTNYVIEEDPAGAGYIDPAYLKTHTISKAADIYSFGVVLFEILCGRLAIPTGVDVQDKEQYLGPLAKNFHEKNKLQEFVFEGIKEQIVPQSLSTFADIAHKCLHDDWHQRPTASEVVAQLKEAKEFQVSFVVAQKLHSLLELILVKKTYI</sequence>
<dbReference type="Gene3D" id="3.30.200.20">
    <property type="entry name" value="Phosphorylase Kinase, domain 1"/>
    <property type="match status" value="1"/>
</dbReference>
<comment type="similarity">
    <text evidence="7">Belongs to the protein kinase superfamily.</text>
</comment>
<reference evidence="10" key="2">
    <citation type="submission" date="2017-02" db="EMBL/GenBank/DDBJ databases">
        <title>Sunflower complete genome.</title>
        <authorList>
            <person name="Langlade N."/>
            <person name="Munos S."/>
        </authorList>
    </citation>
    <scope>NUCLEOTIDE SEQUENCE [LARGE SCALE GENOMIC DNA]</scope>
    <source>
        <tissue evidence="10">Leaves</tissue>
    </source>
</reference>
<dbReference type="InParanoid" id="A0A251VS97"/>
<evidence type="ECO:0000256" key="6">
    <source>
        <dbReference type="PROSITE-ProRule" id="PRU10141"/>
    </source>
</evidence>
<evidence type="ECO:0000256" key="7">
    <source>
        <dbReference type="RuleBase" id="RU000304"/>
    </source>
</evidence>
<keyword evidence="3 6" id="KW-0547">Nucleotide-binding</keyword>
<dbReference type="PIRSF" id="PIRSF000654">
    <property type="entry name" value="Integrin-linked_kinase"/>
    <property type="match status" value="1"/>
</dbReference>
<dbReference type="GO" id="GO:0005524">
    <property type="term" value="F:ATP binding"/>
    <property type="evidence" value="ECO:0007669"/>
    <property type="project" value="UniProtKB-UniRule"/>
</dbReference>
<dbReference type="InterPro" id="IPR045272">
    <property type="entry name" value="ANXUR1/2-like"/>
</dbReference>
<dbReference type="EMBL" id="MNCJ02000316">
    <property type="protein sequence ID" value="KAF5823986.1"/>
    <property type="molecule type" value="Genomic_DNA"/>
</dbReference>
<evidence type="ECO:0000313" key="10">
    <source>
        <dbReference type="EMBL" id="OTG38477.1"/>
    </source>
</evidence>
<name>A0A251VS97_HELAN</name>
<proteinExistence type="inferred from homology"/>
<dbReference type="PROSITE" id="PS00107">
    <property type="entry name" value="PROTEIN_KINASE_ATP"/>
    <property type="match status" value="1"/>
</dbReference>